<dbReference type="RefSeq" id="WP_167696058.1">
    <property type="nucleotide sequence ID" value="NZ_CP118181.1"/>
</dbReference>
<dbReference type="EMBL" id="JAATLM010000001">
    <property type="protein sequence ID" value="NIZ69991.1"/>
    <property type="molecule type" value="Genomic_DNA"/>
</dbReference>
<evidence type="ECO:0000313" key="1">
    <source>
        <dbReference type="EMBL" id="NIZ69991.1"/>
    </source>
</evidence>
<dbReference type="AlphaFoldDB" id="A0A968GHL8"/>
<dbReference type="Proteomes" id="UP000778951">
    <property type="component" value="Unassembled WGS sequence"/>
</dbReference>
<name>A0A968GHL8_9SPIO</name>
<keyword evidence="2" id="KW-1185">Reference proteome</keyword>
<sequence>MDYDITLLHDLYYIRPDGIYYITSHEQALLRRFCRRILSLISEEMMFKVNPAWYDAWQAQLGEVKQITMDFTGGFCYLKFVQDEVKASQRPFPGLPTKGYSNDSNYQTFHFSYKGELFCGTLISFIDGYLEIMELYNFGMDRETFIPLDMEEIRPLYNMEDT</sequence>
<comment type="caution">
    <text evidence="1">The sequence shown here is derived from an EMBL/GenBank/DDBJ whole genome shotgun (WGS) entry which is preliminary data.</text>
</comment>
<evidence type="ECO:0000313" key="2">
    <source>
        <dbReference type="Proteomes" id="UP000778951"/>
    </source>
</evidence>
<proteinExistence type="predicted"/>
<accession>A0A968GHL8</accession>
<reference evidence="1" key="1">
    <citation type="submission" date="2020-03" db="EMBL/GenBank/DDBJ databases">
        <title>Spirochaetal bacteria isolated from arthropods constitute a novel genus Entomospira genus novum within the order Spirochaetales.</title>
        <authorList>
            <person name="Grana-Miraglia L."/>
            <person name="Sikutova S."/>
            <person name="Fingerle V."/>
            <person name="Sing A."/>
            <person name="Castillo-Ramirez S."/>
            <person name="Margos G."/>
            <person name="Rudolf I."/>
        </authorList>
    </citation>
    <scope>NUCLEOTIDE SEQUENCE</scope>
    <source>
        <strain evidence="1">BR149</strain>
    </source>
</reference>
<organism evidence="1 2">
    <name type="scientific">Entomospira culicis</name>
    <dbReference type="NCBI Taxonomy" id="2719989"/>
    <lineage>
        <taxon>Bacteria</taxon>
        <taxon>Pseudomonadati</taxon>
        <taxon>Spirochaetota</taxon>
        <taxon>Spirochaetia</taxon>
        <taxon>Spirochaetales</taxon>
        <taxon>Spirochaetaceae</taxon>
        <taxon>Entomospira</taxon>
    </lineage>
</organism>
<gene>
    <name evidence="1" type="ORF">HCT48_07200</name>
</gene>
<protein>
    <submittedName>
        <fullName evidence="1">Uncharacterized protein</fullName>
    </submittedName>
</protein>